<keyword evidence="2" id="KW-1185">Reference proteome</keyword>
<organism evidence="1 2">
    <name type="scientific">Noviherbaspirillum album</name>
    <dbReference type="NCBI Taxonomy" id="3080276"/>
    <lineage>
        <taxon>Bacteria</taxon>
        <taxon>Pseudomonadati</taxon>
        <taxon>Pseudomonadota</taxon>
        <taxon>Betaproteobacteria</taxon>
        <taxon>Burkholderiales</taxon>
        <taxon>Oxalobacteraceae</taxon>
        <taxon>Noviherbaspirillum</taxon>
    </lineage>
</organism>
<dbReference type="InterPro" id="IPR045738">
    <property type="entry name" value="DUF6088"/>
</dbReference>
<dbReference type="Pfam" id="PF19570">
    <property type="entry name" value="DUF6088"/>
    <property type="match status" value="1"/>
</dbReference>
<protein>
    <submittedName>
        <fullName evidence="1">DUF6088 family protein</fullName>
    </submittedName>
</protein>
<sequence length="198" mass="21357">MSILSTSILERVARLEEGGIISPKEFLHVASRAAIDQAFTRLTKDGRLLRVGRGLYVAPVVSRFGTRPPAPEKVVAAVAHQKGEVAVSHGAADANALGLTTQVPVKEVFLSSGPSRTLHLGRRIIDVRHAPRWQLILGTSRAGMAVRAMAWLGKEHLSEVLPKLRQQLPSEDWEKLTAARASLPSWMAKAVGGAMSHA</sequence>
<reference evidence="1 2" key="1">
    <citation type="submission" date="2023-10" db="EMBL/GenBank/DDBJ databases">
        <title>Noviherbaspirillum sp. CPCC 100848 genome assembly.</title>
        <authorList>
            <person name="Li X.Y."/>
            <person name="Fang X.M."/>
        </authorList>
    </citation>
    <scope>NUCLEOTIDE SEQUENCE [LARGE SCALE GENOMIC DNA]</scope>
    <source>
        <strain evidence="1 2">CPCC 100848</strain>
    </source>
</reference>
<name>A0ABU6JGU7_9BURK</name>
<accession>A0ABU6JGU7</accession>
<gene>
    <name evidence="1" type="ORF">RY831_26795</name>
</gene>
<evidence type="ECO:0000313" key="1">
    <source>
        <dbReference type="EMBL" id="MEC4722773.1"/>
    </source>
</evidence>
<dbReference type="Proteomes" id="UP001352263">
    <property type="component" value="Unassembled WGS sequence"/>
</dbReference>
<evidence type="ECO:0000313" key="2">
    <source>
        <dbReference type="Proteomes" id="UP001352263"/>
    </source>
</evidence>
<comment type="caution">
    <text evidence="1">The sequence shown here is derived from an EMBL/GenBank/DDBJ whole genome shotgun (WGS) entry which is preliminary data.</text>
</comment>
<proteinExistence type="predicted"/>
<dbReference type="RefSeq" id="WP_326509431.1">
    <property type="nucleotide sequence ID" value="NZ_JAWIIV010000036.1"/>
</dbReference>
<dbReference type="EMBL" id="JAWIIV010000036">
    <property type="protein sequence ID" value="MEC4722773.1"/>
    <property type="molecule type" value="Genomic_DNA"/>
</dbReference>